<name>A0A437JXD3_9BURK</name>
<evidence type="ECO:0000313" key="7">
    <source>
        <dbReference type="Proteomes" id="UP000288178"/>
    </source>
</evidence>
<evidence type="ECO:0000256" key="3">
    <source>
        <dbReference type="ARBA" id="ARBA00022741"/>
    </source>
</evidence>
<keyword evidence="1" id="KW-0813">Transport</keyword>
<dbReference type="InterPro" id="IPR003439">
    <property type="entry name" value="ABC_transporter-like_ATP-bd"/>
</dbReference>
<dbReference type="PANTHER" id="PTHR24220">
    <property type="entry name" value="IMPORT ATP-BINDING PROTEIN"/>
    <property type="match status" value="1"/>
</dbReference>
<dbReference type="GO" id="GO:0005524">
    <property type="term" value="F:ATP binding"/>
    <property type="evidence" value="ECO:0007669"/>
    <property type="project" value="UniProtKB-KW"/>
</dbReference>
<evidence type="ECO:0000256" key="1">
    <source>
        <dbReference type="ARBA" id="ARBA00022448"/>
    </source>
</evidence>
<dbReference type="GO" id="GO:0005886">
    <property type="term" value="C:plasma membrane"/>
    <property type="evidence" value="ECO:0007669"/>
    <property type="project" value="TreeGrafter"/>
</dbReference>
<dbReference type="PROSITE" id="PS50893">
    <property type="entry name" value="ABC_TRANSPORTER_2"/>
    <property type="match status" value="1"/>
</dbReference>
<dbReference type="AlphaFoldDB" id="A0A437JXD3"/>
<keyword evidence="7" id="KW-1185">Reference proteome</keyword>
<evidence type="ECO:0000313" key="6">
    <source>
        <dbReference type="EMBL" id="RVT52300.1"/>
    </source>
</evidence>
<dbReference type="InterPro" id="IPR027417">
    <property type="entry name" value="P-loop_NTPase"/>
</dbReference>
<dbReference type="PANTHER" id="PTHR24220:SF611">
    <property type="entry name" value="ATP-BINDING COMPONENT OF ABC TRANSPORTER-RELATED"/>
    <property type="match status" value="1"/>
</dbReference>
<dbReference type="RefSeq" id="WP_128197448.1">
    <property type="nucleotide sequence ID" value="NZ_SACT01000002.1"/>
</dbReference>
<evidence type="ECO:0000256" key="2">
    <source>
        <dbReference type="ARBA" id="ARBA00022475"/>
    </source>
</evidence>
<comment type="caution">
    <text evidence="6">The sequence shown here is derived from an EMBL/GenBank/DDBJ whole genome shotgun (WGS) entry which is preliminary data.</text>
</comment>
<dbReference type="EMBL" id="SACT01000002">
    <property type="protein sequence ID" value="RVT52300.1"/>
    <property type="molecule type" value="Genomic_DNA"/>
</dbReference>
<gene>
    <name evidence="6" type="ORF">ENE75_07545</name>
</gene>
<feature type="domain" description="ABC transporter" evidence="5">
    <location>
        <begin position="8"/>
        <end position="221"/>
    </location>
</feature>
<organism evidence="6 7">
    <name type="scientific">Rubrivivax albus</name>
    <dbReference type="NCBI Taxonomy" id="2499835"/>
    <lineage>
        <taxon>Bacteria</taxon>
        <taxon>Pseudomonadati</taxon>
        <taxon>Pseudomonadota</taxon>
        <taxon>Betaproteobacteria</taxon>
        <taxon>Burkholderiales</taxon>
        <taxon>Sphaerotilaceae</taxon>
        <taxon>Rubrivivax</taxon>
    </lineage>
</organism>
<keyword evidence="2" id="KW-0472">Membrane</keyword>
<dbReference type="Gene3D" id="3.40.50.300">
    <property type="entry name" value="P-loop containing nucleotide triphosphate hydrolases"/>
    <property type="match status" value="1"/>
</dbReference>
<evidence type="ECO:0000256" key="4">
    <source>
        <dbReference type="ARBA" id="ARBA00022840"/>
    </source>
</evidence>
<dbReference type="InterPro" id="IPR015854">
    <property type="entry name" value="ABC_transpr_LolD-like"/>
</dbReference>
<dbReference type="InterPro" id="IPR017911">
    <property type="entry name" value="MacB-like_ATP-bd"/>
</dbReference>
<dbReference type="SUPFAM" id="SSF52540">
    <property type="entry name" value="P-loop containing nucleoside triphosphate hydrolases"/>
    <property type="match status" value="1"/>
</dbReference>
<dbReference type="GO" id="GO:0016887">
    <property type="term" value="F:ATP hydrolysis activity"/>
    <property type="evidence" value="ECO:0007669"/>
    <property type="project" value="InterPro"/>
</dbReference>
<keyword evidence="3" id="KW-0547">Nucleotide-binding</keyword>
<dbReference type="OrthoDB" id="9802264at2"/>
<dbReference type="InterPro" id="IPR003593">
    <property type="entry name" value="AAA+_ATPase"/>
</dbReference>
<proteinExistence type="predicted"/>
<protein>
    <submittedName>
        <fullName evidence="6">ABC transporter ATP-binding protein</fullName>
    </submittedName>
</protein>
<sequence>MNAPGVVVDAQDLRFRWPGAAADTVVLPALRIAAGEQVFLRGASGSGKSTLLSLLAGVLPPQAGRLQVLGQDLAMLSGPARDRLRADHLGVIFQQFNLLPWLSAHDNVTLALRFSTRRRAQAAEGEAGRLLGAMGLADALWRRPAAQLSVGQQQRVAAARALIGRPALILADEPTSALDEDARDAFMALLMQCCAEAGSALVFVSHDVRLAQRFSRVEVLG</sequence>
<accession>A0A437JXD3</accession>
<dbReference type="SMART" id="SM00382">
    <property type="entry name" value="AAA"/>
    <property type="match status" value="1"/>
</dbReference>
<dbReference type="CDD" id="cd03255">
    <property type="entry name" value="ABC_MJ0796_LolCDE_FtsE"/>
    <property type="match status" value="1"/>
</dbReference>
<dbReference type="GO" id="GO:0022857">
    <property type="term" value="F:transmembrane transporter activity"/>
    <property type="evidence" value="ECO:0007669"/>
    <property type="project" value="TreeGrafter"/>
</dbReference>
<dbReference type="Proteomes" id="UP000288178">
    <property type="component" value="Unassembled WGS sequence"/>
</dbReference>
<dbReference type="Pfam" id="PF00005">
    <property type="entry name" value="ABC_tran"/>
    <property type="match status" value="1"/>
</dbReference>
<evidence type="ECO:0000259" key="5">
    <source>
        <dbReference type="PROSITE" id="PS50893"/>
    </source>
</evidence>
<reference evidence="6 7" key="1">
    <citation type="submission" date="2019-01" db="EMBL/GenBank/DDBJ databases">
        <authorList>
            <person name="Chen W.-M."/>
        </authorList>
    </citation>
    <scope>NUCLEOTIDE SEQUENCE [LARGE SCALE GENOMIC DNA]</scope>
    <source>
        <strain evidence="6 7">ICH-3</strain>
    </source>
</reference>
<keyword evidence="2" id="KW-1003">Cell membrane</keyword>
<keyword evidence="4 6" id="KW-0067">ATP-binding</keyword>